<evidence type="ECO:0000256" key="8">
    <source>
        <dbReference type="PROSITE-ProRule" id="PRU00175"/>
    </source>
</evidence>
<evidence type="ECO:0000256" key="3">
    <source>
        <dbReference type="ARBA" id="ARBA00022723"/>
    </source>
</evidence>
<dbReference type="GO" id="GO:0097039">
    <property type="term" value="P:protein linear polyubiquitination"/>
    <property type="evidence" value="ECO:0007669"/>
    <property type="project" value="TreeGrafter"/>
</dbReference>
<evidence type="ECO:0000256" key="2">
    <source>
        <dbReference type="ARBA" id="ARBA00022679"/>
    </source>
</evidence>
<evidence type="ECO:0000256" key="7">
    <source>
        <dbReference type="ARBA" id="ARBA00022833"/>
    </source>
</evidence>
<keyword evidence="6" id="KW-0833">Ubl conjugation pathway</keyword>
<evidence type="ECO:0008006" key="14">
    <source>
        <dbReference type="Google" id="ProtNLM"/>
    </source>
</evidence>
<dbReference type="CDD" id="cd20335">
    <property type="entry name" value="BRcat_RBR"/>
    <property type="match status" value="1"/>
</dbReference>
<keyword evidence="9" id="KW-1133">Transmembrane helix</keyword>
<organism evidence="12 13">
    <name type="scientific">Stentor coeruleus</name>
    <dbReference type="NCBI Taxonomy" id="5963"/>
    <lineage>
        <taxon>Eukaryota</taxon>
        <taxon>Sar</taxon>
        <taxon>Alveolata</taxon>
        <taxon>Ciliophora</taxon>
        <taxon>Postciliodesmatophora</taxon>
        <taxon>Heterotrichea</taxon>
        <taxon>Heterotrichida</taxon>
        <taxon>Stentoridae</taxon>
        <taxon>Stentor</taxon>
    </lineage>
</organism>
<keyword evidence="7" id="KW-0862">Zinc</keyword>
<keyword evidence="4" id="KW-0677">Repeat</keyword>
<evidence type="ECO:0000256" key="5">
    <source>
        <dbReference type="ARBA" id="ARBA00022771"/>
    </source>
</evidence>
<dbReference type="InterPro" id="IPR013083">
    <property type="entry name" value="Znf_RING/FYVE/PHD"/>
</dbReference>
<evidence type="ECO:0000259" key="11">
    <source>
        <dbReference type="PROSITE" id="PS51873"/>
    </source>
</evidence>
<keyword evidence="5 8" id="KW-0863">Zinc-finger</keyword>
<dbReference type="Gene3D" id="3.30.40.10">
    <property type="entry name" value="Zinc/RING finger domain, C3HC4 (zinc finger)"/>
    <property type="match status" value="1"/>
</dbReference>
<keyword evidence="3" id="KW-0479">Metal-binding</keyword>
<dbReference type="SMART" id="SM00647">
    <property type="entry name" value="IBR"/>
    <property type="match status" value="1"/>
</dbReference>
<dbReference type="SUPFAM" id="SSF57850">
    <property type="entry name" value="RING/U-box"/>
    <property type="match status" value="2"/>
</dbReference>
<reference evidence="12 13" key="1">
    <citation type="submission" date="2016-11" db="EMBL/GenBank/DDBJ databases">
        <title>The macronuclear genome of Stentor coeruleus: a giant cell with tiny introns.</title>
        <authorList>
            <person name="Slabodnick M."/>
            <person name="Ruby J.G."/>
            <person name="Reiff S.B."/>
            <person name="Swart E.C."/>
            <person name="Gosai S."/>
            <person name="Prabakaran S."/>
            <person name="Witkowska E."/>
            <person name="Larue G.E."/>
            <person name="Fisher S."/>
            <person name="Freeman R.M."/>
            <person name="Gunawardena J."/>
            <person name="Chu W."/>
            <person name="Stover N.A."/>
            <person name="Gregory B.D."/>
            <person name="Nowacki M."/>
            <person name="Derisi J."/>
            <person name="Roy S.W."/>
            <person name="Marshall W.F."/>
            <person name="Sood P."/>
        </authorList>
    </citation>
    <scope>NUCLEOTIDE SEQUENCE [LARGE SCALE GENOMIC DNA]</scope>
    <source>
        <strain evidence="12">WM001</strain>
    </source>
</reference>
<evidence type="ECO:0000256" key="1">
    <source>
        <dbReference type="ARBA" id="ARBA00004906"/>
    </source>
</evidence>
<keyword evidence="13" id="KW-1185">Reference proteome</keyword>
<dbReference type="Proteomes" id="UP000187209">
    <property type="component" value="Unassembled WGS sequence"/>
</dbReference>
<dbReference type="GO" id="GO:0000151">
    <property type="term" value="C:ubiquitin ligase complex"/>
    <property type="evidence" value="ECO:0007669"/>
    <property type="project" value="TreeGrafter"/>
</dbReference>
<comment type="pathway">
    <text evidence="1">Protein modification; protein ubiquitination.</text>
</comment>
<dbReference type="EMBL" id="MPUH01000178">
    <property type="protein sequence ID" value="OMJ87383.1"/>
    <property type="molecule type" value="Genomic_DNA"/>
</dbReference>
<gene>
    <name evidence="12" type="ORF">SteCoe_10888</name>
</gene>
<dbReference type="PANTHER" id="PTHR22770:SF13">
    <property type="entry name" value="RING-TYPE DOMAIN-CONTAINING PROTEIN"/>
    <property type="match status" value="1"/>
</dbReference>
<dbReference type="GO" id="GO:0004842">
    <property type="term" value="F:ubiquitin-protein transferase activity"/>
    <property type="evidence" value="ECO:0007669"/>
    <property type="project" value="TreeGrafter"/>
</dbReference>
<dbReference type="InterPro" id="IPR051628">
    <property type="entry name" value="LUBAC_E3_Ligases"/>
</dbReference>
<evidence type="ECO:0000313" key="12">
    <source>
        <dbReference type="EMBL" id="OMJ87383.1"/>
    </source>
</evidence>
<dbReference type="OrthoDB" id="286645at2759"/>
<dbReference type="InterPro" id="IPR044066">
    <property type="entry name" value="TRIAD_supradom"/>
</dbReference>
<keyword evidence="9" id="KW-0472">Membrane</keyword>
<dbReference type="GO" id="GO:0008270">
    <property type="term" value="F:zinc ion binding"/>
    <property type="evidence" value="ECO:0007669"/>
    <property type="project" value="UniProtKB-KW"/>
</dbReference>
<feature type="transmembrane region" description="Helical" evidence="9">
    <location>
        <begin position="21"/>
        <end position="43"/>
    </location>
</feature>
<evidence type="ECO:0000256" key="6">
    <source>
        <dbReference type="ARBA" id="ARBA00022786"/>
    </source>
</evidence>
<dbReference type="AlphaFoldDB" id="A0A1R2CEG0"/>
<comment type="caution">
    <text evidence="12">The sequence shown here is derived from an EMBL/GenBank/DDBJ whole genome shotgun (WGS) entry which is preliminary data.</text>
</comment>
<feature type="domain" description="RING-type" evidence="11">
    <location>
        <begin position="93"/>
        <end position="281"/>
    </location>
</feature>
<evidence type="ECO:0000313" key="13">
    <source>
        <dbReference type="Proteomes" id="UP000187209"/>
    </source>
</evidence>
<dbReference type="PANTHER" id="PTHR22770">
    <property type="entry name" value="UBIQUITIN CONJUGATING ENZYME 7 INTERACTING PROTEIN-RELATED"/>
    <property type="match status" value="1"/>
</dbReference>
<dbReference type="GO" id="GO:0043161">
    <property type="term" value="P:proteasome-mediated ubiquitin-dependent protein catabolic process"/>
    <property type="evidence" value="ECO:0007669"/>
    <property type="project" value="TreeGrafter"/>
</dbReference>
<keyword evidence="9" id="KW-0812">Transmembrane</keyword>
<dbReference type="InterPro" id="IPR001841">
    <property type="entry name" value="Znf_RING"/>
</dbReference>
<dbReference type="PROSITE" id="PS50089">
    <property type="entry name" value="ZF_RING_2"/>
    <property type="match status" value="1"/>
</dbReference>
<evidence type="ECO:0000256" key="4">
    <source>
        <dbReference type="ARBA" id="ARBA00022737"/>
    </source>
</evidence>
<dbReference type="GO" id="GO:0043130">
    <property type="term" value="F:ubiquitin binding"/>
    <property type="evidence" value="ECO:0007669"/>
    <property type="project" value="TreeGrafter"/>
</dbReference>
<name>A0A1R2CEG0_9CILI</name>
<feature type="domain" description="RING-type" evidence="10">
    <location>
        <begin position="97"/>
        <end position="145"/>
    </location>
</feature>
<evidence type="ECO:0000259" key="10">
    <source>
        <dbReference type="PROSITE" id="PS50089"/>
    </source>
</evidence>
<evidence type="ECO:0000256" key="9">
    <source>
        <dbReference type="SAM" id="Phobius"/>
    </source>
</evidence>
<proteinExistence type="predicted"/>
<sequence length="281" mass="31930">MDLEDLKKLIDKHPKMEIIEALIAGIVIGTTKLSASLIFRFIAEASSSLTTINQKSDFYSFLLENNLGKAKELISLSKANRTTVIKKKIFYKQEYPCKLCKHSVPDMEIQYLETCADLFHPKCIKNYIELLIDKQIFPLACPECNTEIIEKDISNRIDAEHFQKHQKTGIIIAMGGHLRVLECKNCGTKLEVDSTNTKRIGCPKCRVSYCLNCMLEFHDNQTCDEYKKIASMKKKCPGCSELILIKKKGIQVCKCTAQFCSECLNYSTHCKCLAFKENKSA</sequence>
<keyword evidence="2" id="KW-0808">Transferase</keyword>
<accession>A0A1R2CEG0</accession>
<dbReference type="InterPro" id="IPR002867">
    <property type="entry name" value="IBR_dom"/>
</dbReference>
<dbReference type="PROSITE" id="PS51873">
    <property type="entry name" value="TRIAD"/>
    <property type="match status" value="1"/>
</dbReference>
<protein>
    <recommendedName>
        <fullName evidence="14">RING-type domain-containing protein</fullName>
    </recommendedName>
</protein>